<dbReference type="PANTHER" id="PTHR43433">
    <property type="entry name" value="HYDROLASE, ALPHA/BETA FOLD FAMILY PROTEIN"/>
    <property type="match status" value="1"/>
</dbReference>
<dbReference type="InterPro" id="IPR000073">
    <property type="entry name" value="AB_hydrolase_1"/>
</dbReference>
<dbReference type="InterPro" id="IPR050471">
    <property type="entry name" value="AB_hydrolase"/>
</dbReference>
<evidence type="ECO:0000259" key="1">
    <source>
        <dbReference type="Pfam" id="PF00561"/>
    </source>
</evidence>
<feature type="domain" description="AB hydrolase-1" evidence="1">
    <location>
        <begin position="22"/>
        <end position="124"/>
    </location>
</feature>
<dbReference type="EC" id="3.1.1.24" evidence="2"/>
<dbReference type="PRINTS" id="PR00111">
    <property type="entry name" value="ABHYDROLASE"/>
</dbReference>
<dbReference type="InterPro" id="IPR026968">
    <property type="entry name" value="PcaD/CatD"/>
</dbReference>
<comment type="caution">
    <text evidence="2">The sequence shown here is derived from an EMBL/GenBank/DDBJ whole genome shotgun (WGS) entry which is preliminary data.</text>
</comment>
<evidence type="ECO:0000313" key="2">
    <source>
        <dbReference type="EMBL" id="MFC0252549.1"/>
    </source>
</evidence>
<reference evidence="2 3" key="1">
    <citation type="submission" date="2024-09" db="EMBL/GenBank/DDBJ databases">
        <authorList>
            <person name="Sun Q."/>
            <person name="Mori K."/>
        </authorList>
    </citation>
    <scope>NUCLEOTIDE SEQUENCE [LARGE SCALE GENOMIC DNA]</scope>
    <source>
        <strain evidence="2 3">CCM 7792</strain>
    </source>
</reference>
<gene>
    <name evidence="2" type="primary">pcaD</name>
    <name evidence="2" type="ORF">ACFFJK_11675</name>
</gene>
<proteinExistence type="predicted"/>
<evidence type="ECO:0000313" key="3">
    <source>
        <dbReference type="Proteomes" id="UP001589773"/>
    </source>
</evidence>
<dbReference type="Proteomes" id="UP001589773">
    <property type="component" value="Unassembled WGS sequence"/>
</dbReference>
<keyword evidence="3" id="KW-1185">Reference proteome</keyword>
<dbReference type="GO" id="GO:0047570">
    <property type="term" value="F:3-oxoadipate enol-lactonase activity"/>
    <property type="evidence" value="ECO:0007669"/>
    <property type="project" value="UniProtKB-EC"/>
</dbReference>
<dbReference type="EMBL" id="JBHLWP010000011">
    <property type="protein sequence ID" value="MFC0252549.1"/>
    <property type="molecule type" value="Genomic_DNA"/>
</dbReference>
<keyword evidence="2" id="KW-0378">Hydrolase</keyword>
<dbReference type="PANTHER" id="PTHR43433:SF5">
    <property type="entry name" value="AB HYDROLASE-1 DOMAIN-CONTAINING PROTEIN"/>
    <property type="match status" value="1"/>
</dbReference>
<dbReference type="Gene3D" id="3.40.50.1820">
    <property type="entry name" value="alpha/beta hydrolase"/>
    <property type="match status" value="1"/>
</dbReference>
<protein>
    <submittedName>
        <fullName evidence="2">3-oxoadipate enol-lactonase</fullName>
        <ecNumber evidence="2">3.1.1.24</ecNumber>
    </submittedName>
</protein>
<accession>A0ABV6FG94</accession>
<dbReference type="InterPro" id="IPR029058">
    <property type="entry name" value="AB_hydrolase_fold"/>
</dbReference>
<dbReference type="RefSeq" id="WP_379679328.1">
    <property type="nucleotide sequence ID" value="NZ_JBHLWP010000011.1"/>
</dbReference>
<dbReference type="Pfam" id="PF00561">
    <property type="entry name" value="Abhydrolase_1"/>
    <property type="match status" value="1"/>
</dbReference>
<dbReference type="NCBIfam" id="TIGR02427">
    <property type="entry name" value="protocat_pcaD"/>
    <property type="match status" value="1"/>
</dbReference>
<dbReference type="SUPFAM" id="SSF53474">
    <property type="entry name" value="alpha/beta-Hydrolases"/>
    <property type="match status" value="1"/>
</dbReference>
<name>A0ABV6FG94_9BURK</name>
<sequence length="261" mass="28009">MPSIRIDDVELYCRLDGDPALPALLFSNSLGTDLDMWDEQAAALSRDFHVVRYDTRGHGRSSAGSEPVTLGRLGRDALAVLDHIGIARAHFCGISMGGMTGQWLAIHASHRLDRIVLANTAARIGSAEGWHMRAGQVRREGMGGVADGAAGRWFTPEFIAGHGAVVNRMIGRLREQSPEGYARCCDALAHADLRTAVGAIRNPVLVIAGRHDPVTTVADAEWLGGCIGQARVEQLDASHLSSIEAGAAFTARLREFLVAER</sequence>
<organism evidence="2 3">
    <name type="scientific">Massilia consociata</name>
    <dbReference type="NCBI Taxonomy" id="760117"/>
    <lineage>
        <taxon>Bacteria</taxon>
        <taxon>Pseudomonadati</taxon>
        <taxon>Pseudomonadota</taxon>
        <taxon>Betaproteobacteria</taxon>
        <taxon>Burkholderiales</taxon>
        <taxon>Oxalobacteraceae</taxon>
        <taxon>Telluria group</taxon>
        <taxon>Massilia</taxon>
    </lineage>
</organism>